<reference evidence="7 8" key="1">
    <citation type="journal article" date="2024" name="Commun. Biol.">
        <title>Comparative genomic analysis of thermophilic fungi reveals convergent evolutionary adaptations and gene losses.</title>
        <authorList>
            <person name="Steindorff A.S."/>
            <person name="Aguilar-Pontes M.V."/>
            <person name="Robinson A.J."/>
            <person name="Andreopoulos B."/>
            <person name="LaButti K."/>
            <person name="Kuo A."/>
            <person name="Mondo S."/>
            <person name="Riley R."/>
            <person name="Otillar R."/>
            <person name="Haridas S."/>
            <person name="Lipzen A."/>
            <person name="Grimwood J."/>
            <person name="Schmutz J."/>
            <person name="Clum A."/>
            <person name="Reid I.D."/>
            <person name="Moisan M.C."/>
            <person name="Butler G."/>
            <person name="Nguyen T.T.M."/>
            <person name="Dewar K."/>
            <person name="Conant G."/>
            <person name="Drula E."/>
            <person name="Henrissat B."/>
            <person name="Hansel C."/>
            <person name="Singer S."/>
            <person name="Hutchinson M.I."/>
            <person name="de Vries R.P."/>
            <person name="Natvig D.O."/>
            <person name="Powell A.J."/>
            <person name="Tsang A."/>
            <person name="Grigoriev I.V."/>
        </authorList>
    </citation>
    <scope>NUCLEOTIDE SEQUENCE [LARGE SCALE GENOMIC DNA]</scope>
    <source>
        <strain evidence="7 8">CBS 620.91</strain>
    </source>
</reference>
<dbReference type="Gene3D" id="3.30.9.10">
    <property type="entry name" value="D-Amino Acid Oxidase, subunit A, domain 2"/>
    <property type="match status" value="1"/>
</dbReference>
<sequence length="439" mass="48592">MAPNSLVIVGAGVFGISSALHYKRSYPSATVTVIDRIRENPGAASSDLNKIVRADYPDRTYMQLAIEAQQLWRTDPIFKPYYHQCGMLMAEEINMGKASHENYPMIGQEELSGELLSVEEGRKRFPVFRDAVWDGAPYNYYNPHSGWGEAAEAMHSIFQAALEAGVVFVEATVKRLLLGGEDGKVCLGVEVVKGDGQTEQVVADLTLVAAGAYTEKLLADTAPEWKELQVDGRMVAAAAVQCQASYPPDQEEKLVNAPVHFIGLWHTHGESIPPFKGRLKFNCEVSFVNKTYHEGLSKEISVPPPQQSQSTFSDDVPEGLKQEVANVVKNTYGDYIEGIKIESYRMCWDAVSPNQDFIIDNHPHCANLTIAGAGSFHGWKFLPTIGKYVVQRIEGTLDAALARKWAWDRENEGAACEMYIPSRDLKEIGPFKGLITCEK</sequence>
<dbReference type="InterPro" id="IPR045170">
    <property type="entry name" value="MTOX"/>
</dbReference>
<evidence type="ECO:0000256" key="2">
    <source>
        <dbReference type="ARBA" id="ARBA00010989"/>
    </source>
</evidence>
<dbReference type="EMBL" id="JAZGSY010000262">
    <property type="protein sequence ID" value="KAL1837806.1"/>
    <property type="molecule type" value="Genomic_DNA"/>
</dbReference>
<organism evidence="7 8">
    <name type="scientific">Humicola insolens</name>
    <name type="common">Soft-rot fungus</name>
    <dbReference type="NCBI Taxonomy" id="85995"/>
    <lineage>
        <taxon>Eukaryota</taxon>
        <taxon>Fungi</taxon>
        <taxon>Dikarya</taxon>
        <taxon>Ascomycota</taxon>
        <taxon>Pezizomycotina</taxon>
        <taxon>Sordariomycetes</taxon>
        <taxon>Sordariomycetidae</taxon>
        <taxon>Sordariales</taxon>
        <taxon>Chaetomiaceae</taxon>
        <taxon>Mycothermus</taxon>
    </lineage>
</organism>
<name>A0ABR3V8M9_HUMIN</name>
<protein>
    <recommendedName>
        <fullName evidence="6">FAD dependent oxidoreductase domain-containing protein</fullName>
    </recommendedName>
</protein>
<dbReference type="SUPFAM" id="SSF51905">
    <property type="entry name" value="FAD/NAD(P)-binding domain"/>
    <property type="match status" value="1"/>
</dbReference>
<keyword evidence="8" id="KW-1185">Reference proteome</keyword>
<evidence type="ECO:0000259" key="6">
    <source>
        <dbReference type="Pfam" id="PF01266"/>
    </source>
</evidence>
<dbReference type="PANTHER" id="PTHR10961">
    <property type="entry name" value="PEROXISOMAL SARCOSINE OXIDASE"/>
    <property type="match status" value="1"/>
</dbReference>
<dbReference type="PANTHER" id="PTHR10961:SF37">
    <property type="entry name" value="FAD DEPENDENT OXIDOREDUCTASE DOMAIN-CONTAINING PROTEIN"/>
    <property type="match status" value="1"/>
</dbReference>
<keyword evidence="3" id="KW-0285">Flavoprotein</keyword>
<accession>A0ABR3V8M9</accession>
<keyword evidence="4" id="KW-0274">FAD</keyword>
<keyword evidence="5" id="KW-0560">Oxidoreductase</keyword>
<comment type="cofactor">
    <cofactor evidence="1">
        <name>FAD</name>
        <dbReference type="ChEBI" id="CHEBI:57692"/>
    </cofactor>
</comment>
<evidence type="ECO:0000256" key="4">
    <source>
        <dbReference type="ARBA" id="ARBA00022827"/>
    </source>
</evidence>
<dbReference type="Proteomes" id="UP001583172">
    <property type="component" value="Unassembled WGS sequence"/>
</dbReference>
<evidence type="ECO:0000256" key="3">
    <source>
        <dbReference type="ARBA" id="ARBA00022630"/>
    </source>
</evidence>
<evidence type="ECO:0000313" key="7">
    <source>
        <dbReference type="EMBL" id="KAL1837806.1"/>
    </source>
</evidence>
<gene>
    <name evidence="7" type="ORF">VTJ49DRAFT_3393</name>
</gene>
<dbReference type="InterPro" id="IPR036188">
    <property type="entry name" value="FAD/NAD-bd_sf"/>
</dbReference>
<evidence type="ECO:0000256" key="1">
    <source>
        <dbReference type="ARBA" id="ARBA00001974"/>
    </source>
</evidence>
<comment type="caution">
    <text evidence="7">The sequence shown here is derived from an EMBL/GenBank/DDBJ whole genome shotgun (WGS) entry which is preliminary data.</text>
</comment>
<feature type="domain" description="FAD dependent oxidoreductase" evidence="6">
    <location>
        <begin position="6"/>
        <end position="392"/>
    </location>
</feature>
<evidence type="ECO:0000313" key="8">
    <source>
        <dbReference type="Proteomes" id="UP001583172"/>
    </source>
</evidence>
<dbReference type="Pfam" id="PF01266">
    <property type="entry name" value="DAO"/>
    <property type="match status" value="1"/>
</dbReference>
<dbReference type="Gene3D" id="3.50.50.60">
    <property type="entry name" value="FAD/NAD(P)-binding domain"/>
    <property type="match status" value="1"/>
</dbReference>
<evidence type="ECO:0000256" key="5">
    <source>
        <dbReference type="ARBA" id="ARBA00023002"/>
    </source>
</evidence>
<dbReference type="InterPro" id="IPR006076">
    <property type="entry name" value="FAD-dep_OxRdtase"/>
</dbReference>
<comment type="similarity">
    <text evidence="2">Belongs to the MSOX/MTOX family.</text>
</comment>
<proteinExistence type="inferred from homology"/>